<evidence type="ECO:0000256" key="2">
    <source>
        <dbReference type="ARBA" id="ARBA00022801"/>
    </source>
</evidence>
<evidence type="ECO:0008006" key="7">
    <source>
        <dbReference type="Google" id="ProtNLM"/>
    </source>
</evidence>
<dbReference type="RefSeq" id="XP_069213400.1">
    <property type="nucleotide sequence ID" value="XM_069349856.1"/>
</dbReference>
<dbReference type="PRINTS" id="PR00131">
    <property type="entry name" value="GLHYDRLASE1"/>
</dbReference>
<dbReference type="Pfam" id="PF00232">
    <property type="entry name" value="Glyco_hydro_1"/>
    <property type="match status" value="1"/>
</dbReference>
<proteinExistence type="inferred from homology"/>
<evidence type="ECO:0000256" key="4">
    <source>
        <dbReference type="RuleBase" id="RU003690"/>
    </source>
</evidence>
<name>A0ABR3QFG8_9TREE</name>
<dbReference type="GeneID" id="95982266"/>
<evidence type="ECO:0000256" key="3">
    <source>
        <dbReference type="ARBA" id="ARBA00023295"/>
    </source>
</evidence>
<protein>
    <recommendedName>
        <fullName evidence="7">Beta-glucosidase</fullName>
    </recommendedName>
</protein>
<dbReference type="InterPro" id="IPR017853">
    <property type="entry name" value="GH"/>
</dbReference>
<comment type="caution">
    <text evidence="5">The sequence shown here is derived from an EMBL/GenBank/DDBJ whole genome shotgun (WGS) entry which is preliminary data.</text>
</comment>
<dbReference type="PANTHER" id="PTHR10353">
    <property type="entry name" value="GLYCOSYL HYDROLASE"/>
    <property type="match status" value="1"/>
</dbReference>
<evidence type="ECO:0000313" key="5">
    <source>
        <dbReference type="EMBL" id="KAL1413456.1"/>
    </source>
</evidence>
<keyword evidence="3" id="KW-0326">Glycosidase</keyword>
<sequence>MTITTEQHHRALPAGFLRGFATAAYQIEGAHDQDGRGPSVWDVALKDKENGDVACNSYNMIEEDIALLKSLGANVFRFSISWPRIVPKGGRNDPIEPRGIAHYSKLIDRLLEEGITPFVTLFHWDIPHPLQQRYDGFRAKGEGREELFLDWDRYVRVCFEAFGDRVKHWITHNEPVIFTYCHFAFLDDFKVDDKWTVGKNLLLTHARAVDMYRKEFQRADTTIGITLQAEWVEPIDDSQEAKDAAQRGMDVSIGWFADPIYLGKPNATVEKLAPDAYDFTEEQWAMLRGSSDFFGINHYSTQMATGKIIDDPPFSATMFGSIEMTQEPGGVPLGHRGHEGHPYTVPWGFYKLLKYIHATWTNAGVSYVGKDLPTYVTENGYAGQGERGFALEDKLNDTHRVAYFESYLAAMVRAVQEGVPVEGYMAWSLLDNLEWVSGYDPCFGVTVVDREGGTFKRTPKSSALYIKRFFDEAVASKV</sequence>
<comment type="similarity">
    <text evidence="1 4">Belongs to the glycosyl hydrolase 1 family.</text>
</comment>
<keyword evidence="2" id="KW-0378">Hydrolase</keyword>
<evidence type="ECO:0000313" key="6">
    <source>
        <dbReference type="Proteomes" id="UP001565368"/>
    </source>
</evidence>
<dbReference type="Proteomes" id="UP001565368">
    <property type="component" value="Unassembled WGS sequence"/>
</dbReference>
<dbReference type="SUPFAM" id="SSF51445">
    <property type="entry name" value="(Trans)glycosidases"/>
    <property type="match status" value="1"/>
</dbReference>
<organism evidence="5 6">
    <name type="scientific">Vanrija albida</name>
    <dbReference type="NCBI Taxonomy" id="181172"/>
    <lineage>
        <taxon>Eukaryota</taxon>
        <taxon>Fungi</taxon>
        <taxon>Dikarya</taxon>
        <taxon>Basidiomycota</taxon>
        <taxon>Agaricomycotina</taxon>
        <taxon>Tremellomycetes</taxon>
        <taxon>Trichosporonales</taxon>
        <taxon>Trichosporonaceae</taxon>
        <taxon>Vanrija</taxon>
    </lineage>
</organism>
<dbReference type="PANTHER" id="PTHR10353:SF36">
    <property type="entry name" value="LP05116P"/>
    <property type="match status" value="1"/>
</dbReference>
<dbReference type="EMBL" id="JBBXJM010000001">
    <property type="protein sequence ID" value="KAL1413456.1"/>
    <property type="molecule type" value="Genomic_DNA"/>
</dbReference>
<gene>
    <name evidence="5" type="ORF">Q8F55_001223</name>
</gene>
<dbReference type="Gene3D" id="3.20.20.80">
    <property type="entry name" value="Glycosidases"/>
    <property type="match status" value="1"/>
</dbReference>
<reference evidence="5 6" key="1">
    <citation type="submission" date="2023-08" db="EMBL/GenBank/DDBJ databases">
        <title>Annotated Genome Sequence of Vanrija albida AlHP1.</title>
        <authorList>
            <person name="Herzog R."/>
        </authorList>
    </citation>
    <scope>NUCLEOTIDE SEQUENCE [LARGE SCALE GENOMIC DNA]</scope>
    <source>
        <strain evidence="5 6">AlHP1</strain>
    </source>
</reference>
<evidence type="ECO:0000256" key="1">
    <source>
        <dbReference type="ARBA" id="ARBA00010838"/>
    </source>
</evidence>
<keyword evidence="6" id="KW-1185">Reference proteome</keyword>
<dbReference type="InterPro" id="IPR001360">
    <property type="entry name" value="Glyco_hydro_1"/>
</dbReference>
<accession>A0ABR3QFG8</accession>